<dbReference type="GO" id="GO:0016491">
    <property type="term" value="F:oxidoreductase activity"/>
    <property type="evidence" value="ECO:0007669"/>
    <property type="project" value="InterPro"/>
</dbReference>
<dbReference type="InterPro" id="IPR005107">
    <property type="entry name" value="CO_DH_flav_C"/>
</dbReference>
<dbReference type="InterPro" id="IPR036683">
    <property type="entry name" value="CO_DH_flav_C_dom_sf"/>
</dbReference>
<dbReference type="InterPro" id="IPR016166">
    <property type="entry name" value="FAD-bd_PCMH"/>
</dbReference>
<dbReference type="RefSeq" id="WP_129472546.1">
    <property type="nucleotide sequence ID" value="NZ_SAWZ01000013.1"/>
</dbReference>
<dbReference type="InterPro" id="IPR016167">
    <property type="entry name" value="FAD-bd_PCMH_sub1"/>
</dbReference>
<evidence type="ECO:0000313" key="4">
    <source>
        <dbReference type="Proteomes" id="UP000289784"/>
    </source>
</evidence>
<dbReference type="InterPro" id="IPR051312">
    <property type="entry name" value="Diverse_Substr_Oxidored"/>
</dbReference>
<name>A0A4Q1JR55_9GAMM</name>
<dbReference type="PANTHER" id="PTHR42659:SF1">
    <property type="entry name" value="OXIDOREDUCTASE"/>
    <property type="match status" value="1"/>
</dbReference>
<dbReference type="Gene3D" id="3.30.465.10">
    <property type="match status" value="2"/>
</dbReference>
<dbReference type="PROSITE" id="PS51387">
    <property type="entry name" value="FAD_PCMH"/>
    <property type="match status" value="1"/>
</dbReference>
<dbReference type="Pfam" id="PF00941">
    <property type="entry name" value="FAD_binding_5"/>
    <property type="match status" value="1"/>
</dbReference>
<keyword evidence="1" id="KW-0274">FAD</keyword>
<accession>A0A4Q1JR55</accession>
<feature type="domain" description="FAD-binding PCMH-type" evidence="2">
    <location>
        <begin position="1"/>
        <end position="224"/>
    </location>
</feature>
<dbReference type="SUPFAM" id="SSF56176">
    <property type="entry name" value="FAD-binding/transporter-associated domain-like"/>
    <property type="match status" value="1"/>
</dbReference>
<keyword evidence="4" id="KW-1185">Reference proteome</keyword>
<dbReference type="Gene3D" id="3.30.43.10">
    <property type="entry name" value="Uridine Diphospho-n-acetylenolpyruvylglucosamine Reductase, domain 2"/>
    <property type="match status" value="1"/>
</dbReference>
<gene>
    <name evidence="3" type="ORF">EPA99_17495</name>
</gene>
<dbReference type="Pfam" id="PF03450">
    <property type="entry name" value="CO_deh_flav_C"/>
    <property type="match status" value="1"/>
</dbReference>
<sequence>MNPFHYVRAGATQEAVAQLARPGEHPARLIAGGTNLLDLMKIGAMSAELLIDINAAVPDALRDAGADGMVLGAAARNAVTAYDPGVKRRYPLLSAAILAGASPQIRNAASNAGNLLQRTRCYYFYDPATACNKRDPGSGCAARTGVNRQHAILGFSPSCIATHPSDMCVALAALEARVQVTGPAGDREIPFAEFHRLPGDRPELDTTLGPDEVITAIALPAMDQFAGHSAYLKVRDRLSYAFALVSVAAALALNEDGTIAQARLAVGGVAHRPWRVPAAEEAMVGQLPVEDTFAAAAESLLQGARGSGFNDFKIPLARRSVVRALQMAHEGTYDNTGAPRGQHP</sequence>
<comment type="caution">
    <text evidence="3">The sequence shown here is derived from an EMBL/GenBank/DDBJ whole genome shotgun (WGS) entry which is preliminary data.</text>
</comment>
<dbReference type="OrthoDB" id="9814706at2"/>
<evidence type="ECO:0000313" key="3">
    <source>
        <dbReference type="EMBL" id="RXQ99919.1"/>
    </source>
</evidence>
<organism evidence="3 4">
    <name type="scientific">Pseudoxanthomonas composti</name>
    <dbReference type="NCBI Taxonomy" id="2137479"/>
    <lineage>
        <taxon>Bacteria</taxon>
        <taxon>Pseudomonadati</taxon>
        <taxon>Pseudomonadota</taxon>
        <taxon>Gammaproteobacteria</taxon>
        <taxon>Lysobacterales</taxon>
        <taxon>Lysobacteraceae</taxon>
        <taxon>Pseudoxanthomonas</taxon>
    </lineage>
</organism>
<dbReference type="InterPro" id="IPR016169">
    <property type="entry name" value="FAD-bd_PCMH_sub2"/>
</dbReference>
<evidence type="ECO:0000259" key="2">
    <source>
        <dbReference type="PROSITE" id="PS51387"/>
    </source>
</evidence>
<dbReference type="SUPFAM" id="SSF55447">
    <property type="entry name" value="CO dehydrogenase flavoprotein C-terminal domain-like"/>
    <property type="match status" value="1"/>
</dbReference>
<dbReference type="AlphaFoldDB" id="A0A4Q1JR55"/>
<dbReference type="Proteomes" id="UP000289784">
    <property type="component" value="Unassembled WGS sequence"/>
</dbReference>
<dbReference type="GO" id="GO:0071949">
    <property type="term" value="F:FAD binding"/>
    <property type="evidence" value="ECO:0007669"/>
    <property type="project" value="InterPro"/>
</dbReference>
<keyword evidence="1" id="KW-0285">Flavoprotein</keyword>
<reference evidence="3 4" key="1">
    <citation type="submission" date="2019-01" db="EMBL/GenBank/DDBJ databases">
        <title>Pseudoxanthomonas composti sp. nov., isolated from compost.</title>
        <authorList>
            <person name="Yang G."/>
        </authorList>
    </citation>
    <scope>NUCLEOTIDE SEQUENCE [LARGE SCALE GENOMIC DNA]</scope>
    <source>
        <strain evidence="3 4">GSS15</strain>
    </source>
</reference>
<proteinExistence type="predicted"/>
<dbReference type="InterPro" id="IPR002346">
    <property type="entry name" value="Mopterin_DH_FAD-bd"/>
</dbReference>
<dbReference type="EMBL" id="SAWZ01000013">
    <property type="protein sequence ID" value="RXQ99919.1"/>
    <property type="molecule type" value="Genomic_DNA"/>
</dbReference>
<dbReference type="InterPro" id="IPR036318">
    <property type="entry name" value="FAD-bd_PCMH-like_sf"/>
</dbReference>
<dbReference type="PANTHER" id="PTHR42659">
    <property type="entry name" value="XANTHINE DEHYDROGENASE SUBUNIT C-RELATED"/>
    <property type="match status" value="1"/>
</dbReference>
<dbReference type="SMART" id="SM01092">
    <property type="entry name" value="CO_deh_flav_C"/>
    <property type="match status" value="1"/>
</dbReference>
<dbReference type="Gene3D" id="3.30.390.50">
    <property type="entry name" value="CO dehydrogenase flavoprotein, C-terminal domain"/>
    <property type="match status" value="1"/>
</dbReference>
<protein>
    <submittedName>
        <fullName evidence="3">Xanthine dehydrogenase family protein subunit M</fullName>
    </submittedName>
</protein>
<evidence type="ECO:0000256" key="1">
    <source>
        <dbReference type="ARBA" id="ARBA00022827"/>
    </source>
</evidence>